<comment type="caution">
    <text evidence="1">The sequence shown here is derived from an EMBL/GenBank/DDBJ whole genome shotgun (WGS) entry which is preliminary data.</text>
</comment>
<reference evidence="1 2" key="1">
    <citation type="journal article" date="2022" name="Hortic Res">
        <title>A haplotype resolved chromosomal level avocado genome allows analysis of novel avocado genes.</title>
        <authorList>
            <person name="Nath O."/>
            <person name="Fletcher S.J."/>
            <person name="Hayward A."/>
            <person name="Shaw L.M."/>
            <person name="Masouleh A.K."/>
            <person name="Furtado A."/>
            <person name="Henry R.J."/>
            <person name="Mitter N."/>
        </authorList>
    </citation>
    <scope>NUCLEOTIDE SEQUENCE [LARGE SCALE GENOMIC DNA]</scope>
    <source>
        <strain evidence="2">cv. Hass</strain>
    </source>
</reference>
<accession>A0ACC2LQ54</accession>
<sequence length="85" mass="9508">MPISSIPHHHPSPLCSPSLDFHRAPPLDFNPRYSPLPQTWMLSPSGQYHPSFETSFSDLPSPGSVMTADWMDLGFLEDPCLDLTK</sequence>
<proteinExistence type="predicted"/>
<evidence type="ECO:0000313" key="2">
    <source>
        <dbReference type="Proteomes" id="UP001234297"/>
    </source>
</evidence>
<evidence type="ECO:0000313" key="1">
    <source>
        <dbReference type="EMBL" id="KAJ8635580.1"/>
    </source>
</evidence>
<protein>
    <submittedName>
        <fullName evidence="1">Uncharacterized protein</fullName>
    </submittedName>
</protein>
<keyword evidence="2" id="KW-1185">Reference proteome</keyword>
<gene>
    <name evidence="1" type="ORF">MRB53_009847</name>
</gene>
<dbReference type="Proteomes" id="UP001234297">
    <property type="component" value="Chromosome 3"/>
</dbReference>
<name>A0ACC2LQ54_PERAE</name>
<organism evidence="1 2">
    <name type="scientific">Persea americana</name>
    <name type="common">Avocado</name>
    <dbReference type="NCBI Taxonomy" id="3435"/>
    <lineage>
        <taxon>Eukaryota</taxon>
        <taxon>Viridiplantae</taxon>
        <taxon>Streptophyta</taxon>
        <taxon>Embryophyta</taxon>
        <taxon>Tracheophyta</taxon>
        <taxon>Spermatophyta</taxon>
        <taxon>Magnoliopsida</taxon>
        <taxon>Magnoliidae</taxon>
        <taxon>Laurales</taxon>
        <taxon>Lauraceae</taxon>
        <taxon>Persea</taxon>
    </lineage>
</organism>
<dbReference type="EMBL" id="CM056811">
    <property type="protein sequence ID" value="KAJ8635580.1"/>
    <property type="molecule type" value="Genomic_DNA"/>
</dbReference>